<name>A0ABU1D9L6_9BURK</name>
<dbReference type="EMBL" id="JAUZQE010000044">
    <property type="protein sequence ID" value="MDR4126937.1"/>
    <property type="molecule type" value="Genomic_DNA"/>
</dbReference>
<dbReference type="Gene3D" id="3.40.640.10">
    <property type="entry name" value="Type I PLP-dependent aspartate aminotransferase-like (Major domain)"/>
    <property type="match status" value="1"/>
</dbReference>
<keyword evidence="2" id="KW-0663">Pyridoxal phosphate</keyword>
<protein>
    <submittedName>
        <fullName evidence="4">DegT/DnrJ/EryC1/StrS aminotransferase family protein</fullName>
    </submittedName>
</protein>
<evidence type="ECO:0000256" key="3">
    <source>
        <dbReference type="SAM" id="MobiDB-lite"/>
    </source>
</evidence>
<comment type="caution">
    <text evidence="4">The sequence shown here is derived from an EMBL/GenBank/DDBJ whole genome shotgun (WGS) entry which is preliminary data.</text>
</comment>
<organism evidence="4 5">
    <name type="scientific">Yanghanlia caeni</name>
    <dbReference type="NCBI Taxonomy" id="3064283"/>
    <lineage>
        <taxon>Bacteria</taxon>
        <taxon>Pseudomonadati</taxon>
        <taxon>Pseudomonadota</taxon>
        <taxon>Betaproteobacteria</taxon>
        <taxon>Burkholderiales</taxon>
        <taxon>Alcaligenaceae</taxon>
        <taxon>Yanghanlia</taxon>
    </lineage>
</organism>
<dbReference type="InterPro" id="IPR015421">
    <property type="entry name" value="PyrdxlP-dep_Trfase_major"/>
</dbReference>
<dbReference type="RefSeq" id="WP_347287540.1">
    <property type="nucleotide sequence ID" value="NZ_JAUZQE010000044.1"/>
</dbReference>
<keyword evidence="4" id="KW-0808">Transferase</keyword>
<dbReference type="InterPro" id="IPR015424">
    <property type="entry name" value="PyrdxlP-dep_Trfase"/>
</dbReference>
<feature type="compositionally biased region" description="Polar residues" evidence="3">
    <location>
        <begin position="391"/>
        <end position="412"/>
    </location>
</feature>
<dbReference type="PIRSF" id="PIRSF000390">
    <property type="entry name" value="PLP_StrS"/>
    <property type="match status" value="1"/>
</dbReference>
<keyword evidence="5" id="KW-1185">Reference proteome</keyword>
<accession>A0ABU1D9L6</accession>
<evidence type="ECO:0000256" key="1">
    <source>
        <dbReference type="ARBA" id="ARBA00037999"/>
    </source>
</evidence>
<feature type="region of interest" description="Disordered" evidence="3">
    <location>
        <begin position="390"/>
        <end position="412"/>
    </location>
</feature>
<comment type="similarity">
    <text evidence="1 2">Belongs to the DegT/DnrJ/EryC1 family.</text>
</comment>
<gene>
    <name evidence="4" type="ORF">Q8947_13220</name>
</gene>
<evidence type="ECO:0000256" key="2">
    <source>
        <dbReference type="RuleBase" id="RU004508"/>
    </source>
</evidence>
<keyword evidence="4" id="KW-0032">Aminotransferase</keyword>
<dbReference type="CDD" id="cd00616">
    <property type="entry name" value="AHBA_syn"/>
    <property type="match status" value="1"/>
</dbReference>
<dbReference type="InterPro" id="IPR015422">
    <property type="entry name" value="PyrdxlP-dep_Trfase_small"/>
</dbReference>
<dbReference type="PANTHER" id="PTHR30244:SF34">
    <property type="entry name" value="DTDP-4-AMINO-4,6-DIDEOXYGALACTOSE TRANSAMINASE"/>
    <property type="match status" value="1"/>
</dbReference>
<dbReference type="Pfam" id="PF01041">
    <property type="entry name" value="DegT_DnrJ_EryC1"/>
    <property type="match status" value="1"/>
</dbReference>
<sequence length="412" mass="44889">MLDTTFSPWPAYTEEEADAVRRVLRSGRVNYWTGRECRQFEKEFAAATGCAHGVAVANGTLALEIALRALEIGPGDEVIVTPRSFVASASCVLNVGATPVFADIDPDSQNITAETVAAVLGPRTCAVLCVHLAGWPCDMDAITSLARERGLRVIEDCAQAHGAVYRGRPAGSLGHIAAWSFCQDKIITTGGEGGMITTNDPTAAALAWSYKDHGKNPEAILRPAEPGQFRWLHDSIGTNARMTEMQAAIGRIQLRRLPAWSEQRRRHAMRIWSVAGQLPGLRAPMPPEDVVHAAYKCYVFVRPEMLRPGWNRDRILAAIQVRGVPCYTGSCSEIFRERAFDGIPRPTPGSLPNAQALGRDALMFLVHPTLRDDEIERTCTALQEVMREATNVPSGSHTPSAASSQPLPFQAR</sequence>
<proteinExistence type="inferred from homology"/>
<reference evidence="4 5" key="1">
    <citation type="submission" date="2023-08" db="EMBL/GenBank/DDBJ databases">
        <title>Alcaligenaceae gen. nov., a novel taxon isolated from the sludge of Yixing Pesticide Factory.</title>
        <authorList>
            <person name="Ruan L."/>
        </authorList>
    </citation>
    <scope>NUCLEOTIDE SEQUENCE [LARGE SCALE GENOMIC DNA]</scope>
    <source>
        <strain evidence="4 5">LG-2</strain>
    </source>
</reference>
<dbReference type="InterPro" id="IPR000653">
    <property type="entry name" value="DegT/StrS_aminotransferase"/>
</dbReference>
<evidence type="ECO:0000313" key="5">
    <source>
        <dbReference type="Proteomes" id="UP001232156"/>
    </source>
</evidence>
<evidence type="ECO:0000313" key="4">
    <source>
        <dbReference type="EMBL" id="MDR4126937.1"/>
    </source>
</evidence>
<dbReference type="PANTHER" id="PTHR30244">
    <property type="entry name" value="TRANSAMINASE"/>
    <property type="match status" value="1"/>
</dbReference>
<dbReference type="Proteomes" id="UP001232156">
    <property type="component" value="Unassembled WGS sequence"/>
</dbReference>
<dbReference type="SUPFAM" id="SSF53383">
    <property type="entry name" value="PLP-dependent transferases"/>
    <property type="match status" value="1"/>
</dbReference>
<dbReference type="GO" id="GO:0008483">
    <property type="term" value="F:transaminase activity"/>
    <property type="evidence" value="ECO:0007669"/>
    <property type="project" value="UniProtKB-KW"/>
</dbReference>
<dbReference type="Gene3D" id="3.90.1150.10">
    <property type="entry name" value="Aspartate Aminotransferase, domain 1"/>
    <property type="match status" value="1"/>
</dbReference>